<name>A0A1I0P0R7_9BACT</name>
<evidence type="ECO:0000313" key="1">
    <source>
        <dbReference type="EMBL" id="SEW07758.1"/>
    </source>
</evidence>
<proteinExistence type="predicted"/>
<dbReference type="PROSITE" id="PS51257">
    <property type="entry name" value="PROKAR_LIPOPROTEIN"/>
    <property type="match status" value="1"/>
</dbReference>
<dbReference type="AlphaFoldDB" id="A0A1I0P0R7"/>
<keyword evidence="2" id="KW-1185">Reference proteome</keyword>
<evidence type="ECO:0000313" key="2">
    <source>
        <dbReference type="Proteomes" id="UP000199310"/>
    </source>
</evidence>
<dbReference type="STRING" id="29529.SAMN04488122_0492"/>
<dbReference type="EMBL" id="FOJG01000001">
    <property type="protein sequence ID" value="SEW07758.1"/>
    <property type="molecule type" value="Genomic_DNA"/>
</dbReference>
<reference evidence="2" key="1">
    <citation type="submission" date="2016-10" db="EMBL/GenBank/DDBJ databases">
        <authorList>
            <person name="Varghese N."/>
            <person name="Submissions S."/>
        </authorList>
    </citation>
    <scope>NUCLEOTIDE SEQUENCE [LARGE SCALE GENOMIC DNA]</scope>
    <source>
        <strain evidence="2">DSM 3695</strain>
    </source>
</reference>
<dbReference type="Proteomes" id="UP000199310">
    <property type="component" value="Unassembled WGS sequence"/>
</dbReference>
<organism evidence="1 2">
    <name type="scientific">Chitinophaga arvensicola</name>
    <dbReference type="NCBI Taxonomy" id="29529"/>
    <lineage>
        <taxon>Bacteria</taxon>
        <taxon>Pseudomonadati</taxon>
        <taxon>Bacteroidota</taxon>
        <taxon>Chitinophagia</taxon>
        <taxon>Chitinophagales</taxon>
        <taxon>Chitinophagaceae</taxon>
        <taxon>Chitinophaga</taxon>
    </lineage>
</organism>
<sequence>MYFKRLLLAVGTLAAISCNNGTPKAPVDSTDTNTDTDTALNVSPNPSSQLEVKPISGYFLKNTIQVNDSLTFWIVDNQKSFDSLFGAAKTMNNTIDKPDFGTQIVIAATMPPTFYGTQIQLASALSDNANNNAILHFAATSNPDKSTASTAPLWLGAVPKTGKSTFQLYTGDQLTKTITTQQ</sequence>
<protein>
    <submittedName>
        <fullName evidence="1">Uncharacterized protein</fullName>
    </submittedName>
</protein>
<dbReference type="OrthoDB" id="666702at2"/>
<gene>
    <name evidence="1" type="ORF">SAMN04488122_0492</name>
</gene>
<accession>A0A1I0P0R7</accession>
<dbReference type="RefSeq" id="WP_089890094.1">
    <property type="nucleotide sequence ID" value="NZ_FOJG01000001.1"/>
</dbReference>